<proteinExistence type="predicted"/>
<organism evidence="1 2">
    <name type="scientific">Haematococcus lacustris</name>
    <name type="common">Green alga</name>
    <name type="synonym">Haematococcus pluvialis</name>
    <dbReference type="NCBI Taxonomy" id="44745"/>
    <lineage>
        <taxon>Eukaryota</taxon>
        <taxon>Viridiplantae</taxon>
        <taxon>Chlorophyta</taxon>
        <taxon>core chlorophytes</taxon>
        <taxon>Chlorophyceae</taxon>
        <taxon>CS clade</taxon>
        <taxon>Chlamydomonadales</taxon>
        <taxon>Haematococcaceae</taxon>
        <taxon>Haematococcus</taxon>
    </lineage>
</organism>
<evidence type="ECO:0000313" key="2">
    <source>
        <dbReference type="Proteomes" id="UP000485058"/>
    </source>
</evidence>
<name>A0A699ZQB9_HAELA</name>
<reference evidence="1 2" key="1">
    <citation type="submission" date="2020-02" db="EMBL/GenBank/DDBJ databases">
        <title>Draft genome sequence of Haematococcus lacustris strain NIES-144.</title>
        <authorList>
            <person name="Morimoto D."/>
            <person name="Nakagawa S."/>
            <person name="Yoshida T."/>
            <person name="Sawayama S."/>
        </authorList>
    </citation>
    <scope>NUCLEOTIDE SEQUENCE [LARGE SCALE GENOMIC DNA]</scope>
    <source>
        <strain evidence="1 2">NIES-144</strain>
    </source>
</reference>
<dbReference type="GO" id="GO:0016874">
    <property type="term" value="F:ligase activity"/>
    <property type="evidence" value="ECO:0007669"/>
    <property type="project" value="UniProtKB-KW"/>
</dbReference>
<dbReference type="EMBL" id="BLLF01002657">
    <property type="protein sequence ID" value="GFH24883.1"/>
    <property type="molecule type" value="Genomic_DNA"/>
</dbReference>
<sequence>MGEGEAADILGFIDIRNVLESFLAEVNISKLNEVKLLQRMRVLEEKGLAFGAKRIKDLPHLGTDGDFIHDSQARSSLLELVLNGLLQPRSTSVDVSKNVVHRVALFDNEGKITQIISQSDIVK</sequence>
<comment type="caution">
    <text evidence="1">The sequence shown here is derived from an EMBL/GenBank/DDBJ whole genome shotgun (WGS) entry which is preliminary data.</text>
</comment>
<gene>
    <name evidence="1" type="ORF">HaLaN_22754</name>
</gene>
<evidence type="ECO:0000313" key="1">
    <source>
        <dbReference type="EMBL" id="GFH24883.1"/>
    </source>
</evidence>
<dbReference type="AlphaFoldDB" id="A0A699ZQB9"/>
<keyword evidence="2" id="KW-1185">Reference proteome</keyword>
<keyword evidence="1" id="KW-0436">Ligase</keyword>
<protein>
    <submittedName>
        <fullName evidence="1">E3 ubiquitin-ligase</fullName>
    </submittedName>
</protein>
<accession>A0A699ZQB9</accession>
<dbReference type="Proteomes" id="UP000485058">
    <property type="component" value="Unassembled WGS sequence"/>
</dbReference>